<dbReference type="Proteomes" id="UP000682733">
    <property type="component" value="Unassembled WGS sequence"/>
</dbReference>
<sequence>MGVVRDKGQEHAVTIIAEGHKQQMNKRAAYFENVLMTSEEVTAEEDEENLENPLKQKIEQQEYQETEREQMEVDDFEEVDDDTASEGEEQSVEQVRGPSDGLETPPPSIPPPIRITPAPTPLIQIPPRQQHATVSSSIGSSSDTSNNSSSDSTSTTDPRKRKRANHSHQNHSHRQKRKNHQIYQLYYGKNLFDIHGTTPIEFSRNILRQIFIQEELKTRRLPGNRKLKKLNNGELVDRQLNEEKIKLLKPLQRLLQLAAEGK</sequence>
<keyword evidence="6" id="KW-1185">Reference proteome</keyword>
<name>A0A815T8U0_9BILA</name>
<dbReference type="AlphaFoldDB" id="A0A815T8U0"/>
<dbReference type="EMBL" id="CAJOBA010008226">
    <property type="protein sequence ID" value="CAF3823306.1"/>
    <property type="molecule type" value="Genomic_DNA"/>
</dbReference>
<feature type="compositionally biased region" description="Pro residues" evidence="1">
    <location>
        <begin position="104"/>
        <end position="120"/>
    </location>
</feature>
<comment type="caution">
    <text evidence="3">The sequence shown here is derived from an EMBL/GenBank/DDBJ whole genome shotgun (WGS) entry which is preliminary data.</text>
</comment>
<dbReference type="EMBL" id="CAJOBC010087710">
    <property type="protein sequence ID" value="CAF4359995.1"/>
    <property type="molecule type" value="Genomic_DNA"/>
</dbReference>
<dbReference type="EMBL" id="CAJNOK010008212">
    <property type="protein sequence ID" value="CAF1057310.1"/>
    <property type="molecule type" value="Genomic_DNA"/>
</dbReference>
<dbReference type="Proteomes" id="UP000681722">
    <property type="component" value="Unassembled WGS sequence"/>
</dbReference>
<reference evidence="3" key="1">
    <citation type="submission" date="2021-02" db="EMBL/GenBank/DDBJ databases">
        <authorList>
            <person name="Nowell W R."/>
        </authorList>
    </citation>
    <scope>NUCLEOTIDE SEQUENCE</scope>
</reference>
<feature type="compositionally biased region" description="Basic and acidic residues" evidence="1">
    <location>
        <begin position="54"/>
        <end position="71"/>
    </location>
</feature>
<dbReference type="Proteomes" id="UP000663829">
    <property type="component" value="Unassembled WGS sequence"/>
</dbReference>
<feature type="compositionally biased region" description="Basic residues" evidence="1">
    <location>
        <begin position="159"/>
        <end position="179"/>
    </location>
</feature>
<organism evidence="3 6">
    <name type="scientific">Didymodactylos carnosus</name>
    <dbReference type="NCBI Taxonomy" id="1234261"/>
    <lineage>
        <taxon>Eukaryota</taxon>
        <taxon>Metazoa</taxon>
        <taxon>Spiralia</taxon>
        <taxon>Gnathifera</taxon>
        <taxon>Rotifera</taxon>
        <taxon>Eurotatoria</taxon>
        <taxon>Bdelloidea</taxon>
        <taxon>Philodinida</taxon>
        <taxon>Philodinidae</taxon>
        <taxon>Didymodactylos</taxon>
    </lineage>
</organism>
<dbReference type="Proteomes" id="UP000677228">
    <property type="component" value="Unassembled WGS sequence"/>
</dbReference>
<evidence type="ECO:0000313" key="6">
    <source>
        <dbReference type="Proteomes" id="UP000663829"/>
    </source>
</evidence>
<feature type="compositionally biased region" description="Low complexity" evidence="1">
    <location>
        <begin position="135"/>
        <end position="156"/>
    </location>
</feature>
<gene>
    <name evidence="3" type="ORF">GPM918_LOCUS36548</name>
    <name evidence="2" type="ORF">OVA965_LOCUS17237</name>
    <name evidence="5" type="ORF">SRO942_LOCUS37288</name>
    <name evidence="4" type="ORF">TMI583_LOCUS17247</name>
</gene>
<evidence type="ECO:0000313" key="2">
    <source>
        <dbReference type="EMBL" id="CAF1057310.1"/>
    </source>
</evidence>
<protein>
    <submittedName>
        <fullName evidence="3">Uncharacterized protein</fullName>
    </submittedName>
</protein>
<dbReference type="EMBL" id="CAJNOQ010022203">
    <property type="protein sequence ID" value="CAF1497906.1"/>
    <property type="molecule type" value="Genomic_DNA"/>
</dbReference>
<accession>A0A815T8U0</accession>
<proteinExistence type="predicted"/>
<evidence type="ECO:0000313" key="4">
    <source>
        <dbReference type="EMBL" id="CAF3823306.1"/>
    </source>
</evidence>
<evidence type="ECO:0000313" key="5">
    <source>
        <dbReference type="EMBL" id="CAF4359995.1"/>
    </source>
</evidence>
<feature type="region of interest" description="Disordered" evidence="1">
    <location>
        <begin position="41"/>
        <end position="179"/>
    </location>
</feature>
<evidence type="ECO:0000313" key="3">
    <source>
        <dbReference type="EMBL" id="CAF1497906.1"/>
    </source>
</evidence>
<evidence type="ECO:0000256" key="1">
    <source>
        <dbReference type="SAM" id="MobiDB-lite"/>
    </source>
</evidence>
<feature type="compositionally biased region" description="Acidic residues" evidence="1">
    <location>
        <begin position="72"/>
        <end position="91"/>
    </location>
</feature>
<feature type="compositionally biased region" description="Acidic residues" evidence="1">
    <location>
        <begin position="41"/>
        <end position="50"/>
    </location>
</feature>